<dbReference type="Gene3D" id="1.25.40.10">
    <property type="entry name" value="Tetratricopeptide repeat domain"/>
    <property type="match status" value="1"/>
</dbReference>
<proteinExistence type="predicted"/>
<dbReference type="Pfam" id="PF13432">
    <property type="entry name" value="TPR_16"/>
    <property type="match status" value="2"/>
</dbReference>
<dbReference type="SUPFAM" id="SSF52172">
    <property type="entry name" value="CheY-like"/>
    <property type="match status" value="1"/>
</dbReference>
<name>A0A194AID7_9BACT</name>
<comment type="caution">
    <text evidence="9">The sequence shown here is derived from an EMBL/GenBank/DDBJ whole genome shotgun (WGS) entry which is preliminary data.</text>
</comment>
<organism evidence="9 10">
    <name type="scientific">Desulfoplanes formicivorans</name>
    <dbReference type="NCBI Taxonomy" id="1592317"/>
    <lineage>
        <taxon>Bacteria</taxon>
        <taxon>Pseudomonadati</taxon>
        <taxon>Thermodesulfobacteriota</taxon>
        <taxon>Desulfovibrionia</taxon>
        <taxon>Desulfovibrionales</taxon>
        <taxon>Desulfoplanaceae</taxon>
        <taxon>Desulfoplanes</taxon>
    </lineage>
</organism>
<dbReference type="RefSeq" id="WP_069858651.1">
    <property type="nucleotide sequence ID" value="NZ_BDFE01000015.1"/>
</dbReference>
<dbReference type="GO" id="GO:0006355">
    <property type="term" value="P:regulation of DNA-templated transcription"/>
    <property type="evidence" value="ECO:0007669"/>
    <property type="project" value="TreeGrafter"/>
</dbReference>
<feature type="repeat" description="TPR" evidence="7">
    <location>
        <begin position="338"/>
        <end position="371"/>
    </location>
</feature>
<dbReference type="PANTHER" id="PTHR48111">
    <property type="entry name" value="REGULATOR OF RPOS"/>
    <property type="match status" value="1"/>
</dbReference>
<dbReference type="SMART" id="SM00448">
    <property type="entry name" value="REC"/>
    <property type="match status" value="1"/>
</dbReference>
<dbReference type="Pfam" id="PF00072">
    <property type="entry name" value="Response_reg"/>
    <property type="match status" value="1"/>
</dbReference>
<keyword evidence="2" id="KW-0902">Two-component regulatory system</keyword>
<evidence type="ECO:0000256" key="3">
    <source>
        <dbReference type="ARBA" id="ARBA00023015"/>
    </source>
</evidence>
<dbReference type="GO" id="GO:0005829">
    <property type="term" value="C:cytosol"/>
    <property type="evidence" value="ECO:0007669"/>
    <property type="project" value="TreeGrafter"/>
</dbReference>
<dbReference type="GO" id="GO:0000156">
    <property type="term" value="F:phosphorelay response regulator activity"/>
    <property type="evidence" value="ECO:0007669"/>
    <property type="project" value="TreeGrafter"/>
</dbReference>
<evidence type="ECO:0000313" key="9">
    <source>
        <dbReference type="EMBL" id="GAU08836.1"/>
    </source>
</evidence>
<dbReference type="InterPro" id="IPR001789">
    <property type="entry name" value="Sig_transdc_resp-reg_receiver"/>
</dbReference>
<dbReference type="SMART" id="SM00028">
    <property type="entry name" value="TPR"/>
    <property type="match status" value="4"/>
</dbReference>
<evidence type="ECO:0000259" key="8">
    <source>
        <dbReference type="PROSITE" id="PS50110"/>
    </source>
</evidence>
<dbReference type="InterPro" id="IPR039420">
    <property type="entry name" value="WalR-like"/>
</dbReference>
<dbReference type="InterPro" id="IPR011990">
    <property type="entry name" value="TPR-like_helical_dom_sf"/>
</dbReference>
<evidence type="ECO:0000256" key="1">
    <source>
        <dbReference type="ARBA" id="ARBA00022553"/>
    </source>
</evidence>
<evidence type="ECO:0000256" key="2">
    <source>
        <dbReference type="ARBA" id="ARBA00023012"/>
    </source>
</evidence>
<evidence type="ECO:0000256" key="7">
    <source>
        <dbReference type="PROSITE-ProRule" id="PRU00339"/>
    </source>
</evidence>
<dbReference type="InterPro" id="IPR019734">
    <property type="entry name" value="TPR_rpt"/>
</dbReference>
<keyword evidence="4" id="KW-0238">DNA-binding</keyword>
<accession>A0A194AID7</accession>
<sequence length="389" mass="43723">MIDAHAPILVVDDVGPSRQAVVNVLDVLGFSHILEAANGAEAWQLMRDGQDQLGLVISDWKMPRMSGIELLKRVRTHASLCEIPFLLFTSKVEPGDLALAADMGVSGYLVKPLDISVLQHKLYILSREVSTRGNTAVLTLETLVREGRLPEARELVVRMIRSAGEEPDSFSLYGQALLARLDGDLERAGTLIDACLRHAPLMGRAWLLRARILHEAGDMDQARSSVDKAMQLSPDNVEYVLFRGKLELDDHNIPQSRLFFMTALNMAPGDDKVREKVWRMHIEADQVHEAMQEFGPYLWAFLSSEVLNDTALALRKKGKTEVAVRVYREALRKDPANTRLLFNLAMAEVRLSDTRNALKHLQRVVDMDPDFHAAHNVLDKMRSRNKKPL</sequence>
<evidence type="ECO:0000256" key="6">
    <source>
        <dbReference type="PROSITE-ProRule" id="PRU00169"/>
    </source>
</evidence>
<feature type="modified residue" description="4-aspartylphosphate" evidence="6">
    <location>
        <position position="59"/>
    </location>
</feature>
<dbReference type="Gene3D" id="3.40.50.2300">
    <property type="match status" value="1"/>
</dbReference>
<dbReference type="PROSITE" id="PS50005">
    <property type="entry name" value="TPR"/>
    <property type="match status" value="3"/>
</dbReference>
<gene>
    <name evidence="9" type="ORF">DPF_1553</name>
</gene>
<keyword evidence="5" id="KW-0804">Transcription</keyword>
<dbReference type="EMBL" id="BDFE01000015">
    <property type="protein sequence ID" value="GAU08836.1"/>
    <property type="molecule type" value="Genomic_DNA"/>
</dbReference>
<dbReference type="PROSITE" id="PS50110">
    <property type="entry name" value="RESPONSE_REGULATORY"/>
    <property type="match status" value="1"/>
</dbReference>
<dbReference type="GO" id="GO:0000976">
    <property type="term" value="F:transcription cis-regulatory region binding"/>
    <property type="evidence" value="ECO:0007669"/>
    <property type="project" value="TreeGrafter"/>
</dbReference>
<dbReference type="GO" id="GO:0032993">
    <property type="term" value="C:protein-DNA complex"/>
    <property type="evidence" value="ECO:0007669"/>
    <property type="project" value="TreeGrafter"/>
</dbReference>
<dbReference type="STRING" id="1592317.DPF_1553"/>
<evidence type="ECO:0000256" key="5">
    <source>
        <dbReference type="ARBA" id="ARBA00023163"/>
    </source>
</evidence>
<keyword evidence="1 6" id="KW-0597">Phosphoprotein</keyword>
<evidence type="ECO:0000313" key="10">
    <source>
        <dbReference type="Proteomes" id="UP000095200"/>
    </source>
</evidence>
<evidence type="ECO:0000256" key="4">
    <source>
        <dbReference type="ARBA" id="ARBA00023125"/>
    </source>
</evidence>
<dbReference type="InterPro" id="IPR011006">
    <property type="entry name" value="CheY-like_superfamily"/>
</dbReference>
<dbReference type="OrthoDB" id="9786548at2"/>
<dbReference type="SUPFAM" id="SSF48452">
    <property type="entry name" value="TPR-like"/>
    <property type="match status" value="1"/>
</dbReference>
<feature type="repeat" description="TPR" evidence="7">
    <location>
        <begin position="304"/>
        <end position="337"/>
    </location>
</feature>
<dbReference type="PANTHER" id="PTHR48111:SF1">
    <property type="entry name" value="TWO-COMPONENT RESPONSE REGULATOR ORR33"/>
    <property type="match status" value="1"/>
</dbReference>
<protein>
    <recommendedName>
        <fullName evidence="8">Response regulatory domain-containing protein</fullName>
    </recommendedName>
</protein>
<feature type="domain" description="Response regulatory" evidence="8">
    <location>
        <begin position="7"/>
        <end position="126"/>
    </location>
</feature>
<dbReference type="AlphaFoldDB" id="A0A194AID7"/>
<keyword evidence="3" id="KW-0805">Transcription regulation</keyword>
<dbReference type="Proteomes" id="UP000095200">
    <property type="component" value="Unassembled WGS sequence"/>
</dbReference>
<feature type="repeat" description="TPR" evidence="7">
    <location>
        <begin position="203"/>
        <end position="236"/>
    </location>
</feature>
<keyword evidence="7" id="KW-0802">TPR repeat</keyword>
<keyword evidence="10" id="KW-1185">Reference proteome</keyword>
<reference evidence="10" key="1">
    <citation type="submission" date="2016-06" db="EMBL/GenBank/DDBJ databases">
        <title>Draft genome sequence of Desulfoplanes formicivorans strain Pf12B.</title>
        <authorList>
            <person name="Watanabe M."/>
            <person name="Kojima H."/>
            <person name="Fukui M."/>
        </authorList>
    </citation>
    <scope>NUCLEOTIDE SEQUENCE [LARGE SCALE GENOMIC DNA]</scope>
    <source>
        <strain evidence="10">Pf12B</strain>
    </source>
</reference>